<dbReference type="AlphaFoldDB" id="A0A239HTK8"/>
<name>A0A239HTK8_9ACTN</name>
<dbReference type="Pfam" id="PF03965">
    <property type="entry name" value="Penicillinase_R"/>
    <property type="match status" value="1"/>
</dbReference>
<evidence type="ECO:0000256" key="1">
    <source>
        <dbReference type="ARBA" id="ARBA00011046"/>
    </source>
</evidence>
<sequence>MLAILARAEASLTSGEVAQRLERPLAYTTVMTVLSRLHDKGAVSRVRNGRAYAYSFQRDEAARRAAQMHRLLDAGEDRARVLAQFVGELGQEDEALLQQLLRETGG</sequence>
<evidence type="ECO:0000313" key="5">
    <source>
        <dbReference type="EMBL" id="SNS84690.1"/>
    </source>
</evidence>
<keyword evidence="2" id="KW-0805">Transcription regulation</keyword>
<reference evidence="5 6" key="1">
    <citation type="submission" date="2017-06" db="EMBL/GenBank/DDBJ databases">
        <authorList>
            <person name="Kim H.J."/>
            <person name="Triplett B.A."/>
        </authorList>
    </citation>
    <scope>NUCLEOTIDE SEQUENCE [LARGE SCALE GENOMIC DNA]</scope>
    <source>
        <strain evidence="5 6">CGMCC 4.2132</strain>
    </source>
</reference>
<evidence type="ECO:0000256" key="3">
    <source>
        <dbReference type="ARBA" id="ARBA00023125"/>
    </source>
</evidence>
<proteinExistence type="inferred from homology"/>
<protein>
    <submittedName>
        <fullName evidence="5">Predicted transcriptional regulator</fullName>
    </submittedName>
</protein>
<gene>
    <name evidence="5" type="ORF">SAMN05216276_1017138</name>
</gene>
<dbReference type="SUPFAM" id="SSF46785">
    <property type="entry name" value="Winged helix' DNA-binding domain"/>
    <property type="match status" value="1"/>
</dbReference>
<dbReference type="InterPro" id="IPR036388">
    <property type="entry name" value="WH-like_DNA-bd_sf"/>
</dbReference>
<keyword evidence="3" id="KW-0238">DNA-binding</keyword>
<dbReference type="InterPro" id="IPR036390">
    <property type="entry name" value="WH_DNA-bd_sf"/>
</dbReference>
<evidence type="ECO:0000256" key="4">
    <source>
        <dbReference type="ARBA" id="ARBA00023163"/>
    </source>
</evidence>
<dbReference type="InterPro" id="IPR005650">
    <property type="entry name" value="BlaI_family"/>
</dbReference>
<comment type="similarity">
    <text evidence="1">Belongs to the BlaI transcriptional regulatory family.</text>
</comment>
<dbReference type="GO" id="GO:0045892">
    <property type="term" value="P:negative regulation of DNA-templated transcription"/>
    <property type="evidence" value="ECO:0007669"/>
    <property type="project" value="InterPro"/>
</dbReference>
<dbReference type="Proteomes" id="UP000198282">
    <property type="component" value="Unassembled WGS sequence"/>
</dbReference>
<keyword evidence="6" id="KW-1185">Reference proteome</keyword>
<organism evidence="5 6">
    <name type="scientific">Streptosporangium subroseum</name>
    <dbReference type="NCBI Taxonomy" id="106412"/>
    <lineage>
        <taxon>Bacteria</taxon>
        <taxon>Bacillati</taxon>
        <taxon>Actinomycetota</taxon>
        <taxon>Actinomycetes</taxon>
        <taxon>Streptosporangiales</taxon>
        <taxon>Streptosporangiaceae</taxon>
        <taxon>Streptosporangium</taxon>
    </lineage>
</organism>
<evidence type="ECO:0000256" key="2">
    <source>
        <dbReference type="ARBA" id="ARBA00023015"/>
    </source>
</evidence>
<evidence type="ECO:0000313" key="6">
    <source>
        <dbReference type="Proteomes" id="UP000198282"/>
    </source>
</evidence>
<dbReference type="GO" id="GO:0003677">
    <property type="term" value="F:DNA binding"/>
    <property type="evidence" value="ECO:0007669"/>
    <property type="project" value="UniProtKB-KW"/>
</dbReference>
<dbReference type="Gene3D" id="1.10.10.10">
    <property type="entry name" value="Winged helix-like DNA-binding domain superfamily/Winged helix DNA-binding domain"/>
    <property type="match status" value="1"/>
</dbReference>
<accession>A0A239HTK8</accession>
<dbReference type="EMBL" id="FZOD01000017">
    <property type="protein sequence ID" value="SNS84690.1"/>
    <property type="molecule type" value="Genomic_DNA"/>
</dbReference>
<keyword evidence="4" id="KW-0804">Transcription</keyword>